<name>A0A8S9FF22_BRACR</name>
<evidence type="ECO:0008006" key="2">
    <source>
        <dbReference type="Google" id="ProtNLM"/>
    </source>
</evidence>
<dbReference type="EMBL" id="QGKY02002305">
    <property type="protein sequence ID" value="KAF2532180.1"/>
    <property type="molecule type" value="Genomic_DNA"/>
</dbReference>
<proteinExistence type="predicted"/>
<accession>A0A8S9FF22</accession>
<dbReference type="AlphaFoldDB" id="A0A8S9FF22"/>
<reference evidence="1" key="1">
    <citation type="submission" date="2019-12" db="EMBL/GenBank/DDBJ databases">
        <title>Genome sequencing and annotation of Brassica cretica.</title>
        <authorList>
            <person name="Studholme D.J."/>
            <person name="Sarris P.F."/>
        </authorList>
    </citation>
    <scope>NUCLEOTIDE SEQUENCE</scope>
    <source>
        <strain evidence="1">PFS-102/07</strain>
        <tissue evidence="1">Leaf</tissue>
    </source>
</reference>
<gene>
    <name evidence="1" type="ORF">F2Q70_00029633</name>
</gene>
<comment type="caution">
    <text evidence="1">The sequence shown here is derived from an EMBL/GenBank/DDBJ whole genome shotgun (WGS) entry which is preliminary data.</text>
</comment>
<evidence type="ECO:0000313" key="1">
    <source>
        <dbReference type="EMBL" id="KAF2532180.1"/>
    </source>
</evidence>
<sequence>MVVEHAPELMVVEHATEVRTLRKREEKGPKHLKRGATEKEMDNFAKKILRIPLDKPFDEAYFTHRLWMFFREPKETEKYIEGMFHQVRENMRQRITLKKKSDPGKFVVPCLIGGIDYTSVFCDTDSSVSILPKVMADHIALEIMPSKDLFTFVDCSKRNSGGIIKNFEVPIGAVCNMQTNKFCLTLIDSNVYYDPARIVKPQTSYMEIGDYPGFIAVCYSHSGAEVESDNGASIDTQHEPSLDGRFEATIDKALEAPIDNDPANEIDDFPKRSINSWENDNY</sequence>
<organism evidence="1">
    <name type="scientific">Brassica cretica</name>
    <name type="common">Mustard</name>
    <dbReference type="NCBI Taxonomy" id="69181"/>
    <lineage>
        <taxon>Eukaryota</taxon>
        <taxon>Viridiplantae</taxon>
        <taxon>Streptophyta</taxon>
        <taxon>Embryophyta</taxon>
        <taxon>Tracheophyta</taxon>
        <taxon>Spermatophyta</taxon>
        <taxon>Magnoliopsida</taxon>
        <taxon>eudicotyledons</taxon>
        <taxon>Gunneridae</taxon>
        <taxon>Pentapetalae</taxon>
        <taxon>rosids</taxon>
        <taxon>malvids</taxon>
        <taxon>Brassicales</taxon>
        <taxon>Brassicaceae</taxon>
        <taxon>Brassiceae</taxon>
        <taxon>Brassica</taxon>
    </lineage>
</organism>
<protein>
    <recommendedName>
        <fullName evidence="2">Aspartic peptidase DDI1-type domain-containing protein</fullName>
    </recommendedName>
</protein>